<protein>
    <submittedName>
        <fullName evidence="1">Uncharacterized protein</fullName>
    </submittedName>
</protein>
<name>A0A371EZE5_MUCPR</name>
<feature type="non-terminal residue" evidence="1">
    <location>
        <position position="1"/>
    </location>
</feature>
<proteinExistence type="predicted"/>
<dbReference type="AlphaFoldDB" id="A0A371EZE5"/>
<gene>
    <name evidence="1" type="ORF">CR513_49243</name>
</gene>
<dbReference type="STRING" id="157652.A0A371EZE5"/>
<reference evidence="1" key="1">
    <citation type="submission" date="2018-05" db="EMBL/GenBank/DDBJ databases">
        <title>Draft genome of Mucuna pruriens seed.</title>
        <authorList>
            <person name="Nnadi N.E."/>
            <person name="Vos R."/>
            <person name="Hasami M.H."/>
            <person name="Devisetty U.K."/>
            <person name="Aguiy J.C."/>
        </authorList>
    </citation>
    <scope>NUCLEOTIDE SEQUENCE [LARGE SCALE GENOMIC DNA]</scope>
    <source>
        <strain evidence="1">JCA_2017</strain>
    </source>
</reference>
<organism evidence="1 2">
    <name type="scientific">Mucuna pruriens</name>
    <name type="common">Velvet bean</name>
    <name type="synonym">Dolichos pruriens</name>
    <dbReference type="NCBI Taxonomy" id="157652"/>
    <lineage>
        <taxon>Eukaryota</taxon>
        <taxon>Viridiplantae</taxon>
        <taxon>Streptophyta</taxon>
        <taxon>Embryophyta</taxon>
        <taxon>Tracheophyta</taxon>
        <taxon>Spermatophyta</taxon>
        <taxon>Magnoliopsida</taxon>
        <taxon>eudicotyledons</taxon>
        <taxon>Gunneridae</taxon>
        <taxon>Pentapetalae</taxon>
        <taxon>rosids</taxon>
        <taxon>fabids</taxon>
        <taxon>Fabales</taxon>
        <taxon>Fabaceae</taxon>
        <taxon>Papilionoideae</taxon>
        <taxon>50 kb inversion clade</taxon>
        <taxon>NPAAA clade</taxon>
        <taxon>indigoferoid/millettioid clade</taxon>
        <taxon>Phaseoleae</taxon>
        <taxon>Mucuna</taxon>
    </lineage>
</organism>
<dbReference type="PANTHER" id="PTHR34947">
    <property type="entry name" value="TRANSMEMBRANE PROTEIN"/>
    <property type="match status" value="1"/>
</dbReference>
<comment type="caution">
    <text evidence="1">The sequence shown here is derived from an EMBL/GenBank/DDBJ whole genome shotgun (WGS) entry which is preliminary data.</text>
</comment>
<accession>A0A371EZE5</accession>
<dbReference type="OrthoDB" id="1727102at2759"/>
<dbReference type="PANTHER" id="PTHR34947:SF5">
    <property type="entry name" value="PROTEIN, PUTATIVE-RELATED"/>
    <property type="match status" value="1"/>
</dbReference>
<evidence type="ECO:0000313" key="2">
    <source>
        <dbReference type="Proteomes" id="UP000257109"/>
    </source>
</evidence>
<dbReference type="Proteomes" id="UP000257109">
    <property type="component" value="Unassembled WGS sequence"/>
</dbReference>
<dbReference type="EMBL" id="QJKJ01011341">
    <property type="protein sequence ID" value="RDX71416.1"/>
    <property type="molecule type" value="Genomic_DNA"/>
</dbReference>
<sequence>MGLKWGDLGGGFFKLFTILTTGYLPFKYPSSFMTKSPRSRSSCDDDKPSKYVKDDSQSQFSVIEANELMLELVEADEKTSEPDEQNIAVEQVIEIKNCAEEVQENIENIILVDEEQGKGSSLVLKEEVKELDEETELFDVGDEEEDKGSEIDYFLIEENTEEEEENVEEESYMLSTEELNKKFEDFIRKMKEGLRIEAQRQLVMSLMTQSKVSPSNIIYAMHR</sequence>
<evidence type="ECO:0000313" key="1">
    <source>
        <dbReference type="EMBL" id="RDX71416.1"/>
    </source>
</evidence>
<keyword evidence="2" id="KW-1185">Reference proteome</keyword>